<evidence type="ECO:0000313" key="3">
    <source>
        <dbReference type="EMBL" id="KAK2634211.1"/>
    </source>
</evidence>
<dbReference type="InterPro" id="IPR058980">
    <property type="entry name" value="Glyco_transf_N"/>
</dbReference>
<protein>
    <recommendedName>
        <fullName evidence="2">Glycosyltransferase N-terminal domain-containing protein</fullName>
    </recommendedName>
</protein>
<gene>
    <name evidence="3" type="ORF">Ddye_029003</name>
</gene>
<evidence type="ECO:0000259" key="2">
    <source>
        <dbReference type="Pfam" id="PF26168"/>
    </source>
</evidence>
<feature type="domain" description="Glycosyltransferase N-terminal" evidence="2">
    <location>
        <begin position="6"/>
        <end position="42"/>
    </location>
</feature>
<dbReference type="AlphaFoldDB" id="A0AAD9TDZ9"/>
<accession>A0AAD9TDZ9</accession>
<dbReference type="Proteomes" id="UP001280121">
    <property type="component" value="Unassembled WGS sequence"/>
</dbReference>
<dbReference type="EMBL" id="JANJYI010000009">
    <property type="protein sequence ID" value="KAK2634211.1"/>
    <property type="molecule type" value="Genomic_DNA"/>
</dbReference>
<comment type="caution">
    <text evidence="3">The sequence shown here is derived from an EMBL/GenBank/DDBJ whole genome shotgun (WGS) entry which is preliminary data.</text>
</comment>
<sequence length="59" mass="6878">MGNPHVLVVPYPAQGHVIPLMKLSQSLAQHCIRITFVNTEHNYKLVWFQSQMDRNFKIT</sequence>
<evidence type="ECO:0000256" key="1">
    <source>
        <dbReference type="ARBA" id="ARBA00009995"/>
    </source>
</evidence>
<keyword evidence="4" id="KW-1185">Reference proteome</keyword>
<reference evidence="3" key="1">
    <citation type="journal article" date="2023" name="Plant J.">
        <title>Genome sequences and population genomics provide insights into the demographic history, inbreeding, and mutation load of two 'living fossil' tree species of Dipteronia.</title>
        <authorList>
            <person name="Feng Y."/>
            <person name="Comes H.P."/>
            <person name="Chen J."/>
            <person name="Zhu S."/>
            <person name="Lu R."/>
            <person name="Zhang X."/>
            <person name="Li P."/>
            <person name="Qiu J."/>
            <person name="Olsen K.M."/>
            <person name="Qiu Y."/>
        </authorList>
    </citation>
    <scope>NUCLEOTIDE SEQUENCE</scope>
    <source>
        <strain evidence="3">KIB01</strain>
    </source>
</reference>
<evidence type="ECO:0000313" key="4">
    <source>
        <dbReference type="Proteomes" id="UP001280121"/>
    </source>
</evidence>
<dbReference type="Pfam" id="PF26168">
    <property type="entry name" value="Glyco_transf_N"/>
    <property type="match status" value="1"/>
</dbReference>
<comment type="similarity">
    <text evidence="1">Belongs to the UDP-glycosyltransferase family.</text>
</comment>
<name>A0AAD9TDZ9_9ROSI</name>
<organism evidence="3 4">
    <name type="scientific">Dipteronia dyeriana</name>
    <dbReference type="NCBI Taxonomy" id="168575"/>
    <lineage>
        <taxon>Eukaryota</taxon>
        <taxon>Viridiplantae</taxon>
        <taxon>Streptophyta</taxon>
        <taxon>Embryophyta</taxon>
        <taxon>Tracheophyta</taxon>
        <taxon>Spermatophyta</taxon>
        <taxon>Magnoliopsida</taxon>
        <taxon>eudicotyledons</taxon>
        <taxon>Gunneridae</taxon>
        <taxon>Pentapetalae</taxon>
        <taxon>rosids</taxon>
        <taxon>malvids</taxon>
        <taxon>Sapindales</taxon>
        <taxon>Sapindaceae</taxon>
        <taxon>Hippocastanoideae</taxon>
        <taxon>Acereae</taxon>
        <taxon>Dipteronia</taxon>
    </lineage>
</organism>
<dbReference type="Gene3D" id="3.40.50.2000">
    <property type="entry name" value="Glycogen Phosphorylase B"/>
    <property type="match status" value="1"/>
</dbReference>
<dbReference type="SUPFAM" id="SSF53756">
    <property type="entry name" value="UDP-Glycosyltransferase/glycogen phosphorylase"/>
    <property type="match status" value="1"/>
</dbReference>
<proteinExistence type="inferred from homology"/>